<dbReference type="InterPro" id="IPR022695">
    <property type="entry name" value="Histidinol_DH_monofunct"/>
</dbReference>
<evidence type="ECO:0000256" key="1">
    <source>
        <dbReference type="ARBA" id="ARBA00003850"/>
    </source>
</evidence>
<comment type="cofactor">
    <cofactor evidence="12 17">
        <name>Zn(2+)</name>
        <dbReference type="ChEBI" id="CHEBI:29105"/>
    </cofactor>
    <text evidence="12 17">Binds 1 zinc ion per subunit.</text>
</comment>
<feature type="binding site" evidence="12 16">
    <location>
        <position position="255"/>
    </location>
    <ligand>
        <name>substrate</name>
    </ligand>
</feature>
<accession>A0A2I0R0S2</accession>
<dbReference type="FunFam" id="1.20.5.1300:FF:000002">
    <property type="entry name" value="Histidinol dehydrogenase, chloroplastic"/>
    <property type="match status" value="1"/>
</dbReference>
<comment type="similarity">
    <text evidence="3 12 13 18">Belongs to the histidinol dehydrogenase family.</text>
</comment>
<feature type="binding site" evidence="12 17">
    <location>
        <position position="258"/>
    </location>
    <ligand>
        <name>Zn(2+)</name>
        <dbReference type="ChEBI" id="CHEBI:29105"/>
    </ligand>
</feature>
<dbReference type="CDD" id="cd06572">
    <property type="entry name" value="Histidinol_dh"/>
    <property type="match status" value="1"/>
</dbReference>
<evidence type="ECO:0000256" key="15">
    <source>
        <dbReference type="PIRSR" id="PIRSR000099-2"/>
    </source>
</evidence>
<sequence length="431" mass="46635">MKTYNNPKREEWNQLALRPSINQQELDELVSSIIKNVKLNGDQALIDYALQFDRVALNELYVSEKEIEDAKNEVSNELKSAIQLAYANISTFHQSQQIDEPIIETVKGVNCWRKPVGIEKVGLYIPGGSAPLFSTILMLGIPAQIAGCKELVLCTPPGKNGKINPAILYAADLVGVTKIYKTGGAQAIAAMAVGTDTIPQVYKIFGPGNQYVTKAKELVQQMGVAIDMPAGPSEVLVVADQTCNPEFVAADLLSQAEHGPDSQVVLLSDNESTIKACQLAVERQVALLPRKDTALKALTNSTAITFQNIKECIAFSNQYAPEHLIIASENASQYVNDITNAGSVFLGNYSCESAGDYASGTNHTLPTNGFAKNYSGVSLDSFVKKITFQELSAEGIEKIGEAIEIMAEAEGLDAHKNAVTLRLNKIRNGRN</sequence>
<protein>
    <recommendedName>
        <fullName evidence="4 12">Histidinol dehydrogenase</fullName>
        <shortName evidence="12">HDH</shortName>
        <ecNumber evidence="4 12">1.1.1.23</ecNumber>
    </recommendedName>
</protein>
<dbReference type="Pfam" id="PF00815">
    <property type="entry name" value="Histidinol_dh"/>
    <property type="match status" value="1"/>
</dbReference>
<evidence type="ECO:0000256" key="9">
    <source>
        <dbReference type="ARBA" id="ARBA00023027"/>
    </source>
</evidence>
<dbReference type="GO" id="GO:0008270">
    <property type="term" value="F:zinc ion binding"/>
    <property type="evidence" value="ECO:0007669"/>
    <property type="project" value="UniProtKB-UniRule"/>
</dbReference>
<dbReference type="Gene3D" id="1.20.5.1300">
    <property type="match status" value="1"/>
</dbReference>
<evidence type="ECO:0000256" key="3">
    <source>
        <dbReference type="ARBA" id="ARBA00010178"/>
    </source>
</evidence>
<feature type="binding site" evidence="12 16">
    <location>
        <position position="233"/>
    </location>
    <ligand>
        <name>substrate</name>
    </ligand>
</feature>
<dbReference type="HAMAP" id="MF_01024">
    <property type="entry name" value="HisD"/>
    <property type="match status" value="1"/>
</dbReference>
<feature type="binding site" evidence="12 16">
    <location>
        <position position="410"/>
    </location>
    <ligand>
        <name>substrate</name>
    </ligand>
</feature>
<evidence type="ECO:0000256" key="14">
    <source>
        <dbReference type="PIRSR" id="PIRSR000099-1"/>
    </source>
</evidence>
<feature type="binding site" evidence="12 17">
    <location>
        <position position="415"/>
    </location>
    <ligand>
        <name>Zn(2+)</name>
        <dbReference type="ChEBI" id="CHEBI:29105"/>
    </ligand>
</feature>
<feature type="binding site" evidence="12 16">
    <location>
        <position position="415"/>
    </location>
    <ligand>
        <name>substrate</name>
    </ligand>
</feature>
<organism evidence="19 20">
    <name type="scientific">Brumimicrobium salinarum</name>
    <dbReference type="NCBI Taxonomy" id="2058658"/>
    <lineage>
        <taxon>Bacteria</taxon>
        <taxon>Pseudomonadati</taxon>
        <taxon>Bacteroidota</taxon>
        <taxon>Flavobacteriia</taxon>
        <taxon>Flavobacteriales</taxon>
        <taxon>Crocinitomicaceae</taxon>
        <taxon>Brumimicrobium</taxon>
    </lineage>
</organism>
<feature type="binding site" evidence="12 17">
    <location>
        <position position="255"/>
    </location>
    <ligand>
        <name>Zn(2+)</name>
        <dbReference type="ChEBI" id="CHEBI:29105"/>
    </ligand>
</feature>
<keyword evidence="20" id="KW-1185">Reference proteome</keyword>
<feature type="binding site" evidence="12 15">
    <location>
        <position position="124"/>
    </location>
    <ligand>
        <name>NAD(+)</name>
        <dbReference type="ChEBI" id="CHEBI:57540"/>
    </ligand>
</feature>
<keyword evidence="10 12" id="KW-0368">Histidine biosynthesis</keyword>
<gene>
    <name evidence="12 19" type="primary">hisD</name>
    <name evidence="19" type="ORF">CW751_10915</name>
</gene>
<dbReference type="GO" id="GO:0051287">
    <property type="term" value="F:NAD binding"/>
    <property type="evidence" value="ECO:0007669"/>
    <property type="project" value="InterPro"/>
</dbReference>
<feature type="binding site" evidence="12 16">
    <location>
        <position position="258"/>
    </location>
    <ligand>
        <name>substrate</name>
    </ligand>
</feature>
<keyword evidence="8 12" id="KW-0560">Oxidoreductase</keyword>
<dbReference type="PRINTS" id="PR00083">
    <property type="entry name" value="HOLDHDRGNASE"/>
</dbReference>
<dbReference type="UniPathway" id="UPA00031">
    <property type="reaction ID" value="UER00014"/>
</dbReference>
<dbReference type="Gene3D" id="3.40.50.1980">
    <property type="entry name" value="Nitrogenase molybdenum iron protein domain"/>
    <property type="match status" value="2"/>
</dbReference>
<dbReference type="InterPro" id="IPR001692">
    <property type="entry name" value="Histidinol_DH_CS"/>
</dbReference>
<dbReference type="NCBIfam" id="TIGR00069">
    <property type="entry name" value="hisD"/>
    <property type="match status" value="1"/>
</dbReference>
<evidence type="ECO:0000256" key="2">
    <source>
        <dbReference type="ARBA" id="ARBA00004940"/>
    </source>
</evidence>
<dbReference type="OrthoDB" id="9805269at2"/>
<dbReference type="GO" id="GO:0000105">
    <property type="term" value="P:L-histidine biosynthetic process"/>
    <property type="evidence" value="ECO:0007669"/>
    <property type="project" value="UniProtKB-UniRule"/>
</dbReference>
<comment type="catalytic activity">
    <reaction evidence="11 12">
        <text>L-histidinol + 2 NAD(+) + H2O = L-histidine + 2 NADH + 3 H(+)</text>
        <dbReference type="Rhea" id="RHEA:20641"/>
        <dbReference type="ChEBI" id="CHEBI:15377"/>
        <dbReference type="ChEBI" id="CHEBI:15378"/>
        <dbReference type="ChEBI" id="CHEBI:57540"/>
        <dbReference type="ChEBI" id="CHEBI:57595"/>
        <dbReference type="ChEBI" id="CHEBI:57699"/>
        <dbReference type="ChEBI" id="CHEBI:57945"/>
        <dbReference type="EC" id="1.1.1.23"/>
    </reaction>
</comment>
<feature type="active site" description="Proton acceptor" evidence="12 14">
    <location>
        <position position="322"/>
    </location>
</feature>
<evidence type="ECO:0000256" key="7">
    <source>
        <dbReference type="ARBA" id="ARBA00022833"/>
    </source>
</evidence>
<evidence type="ECO:0000256" key="11">
    <source>
        <dbReference type="ARBA" id="ARBA00049489"/>
    </source>
</evidence>
<dbReference type="FunFam" id="3.40.50.1980:FF:000002">
    <property type="entry name" value="Histidinol dehydrogenase, chloroplastic"/>
    <property type="match status" value="1"/>
</dbReference>
<comment type="pathway">
    <text evidence="2 12">Amino-acid biosynthesis; L-histidine biosynthesis; L-histidine from 5-phospho-alpha-D-ribose 1-diphosphate: step 9/9.</text>
</comment>
<keyword evidence="7 12" id="KW-0862">Zinc</keyword>
<dbReference type="PANTHER" id="PTHR21256:SF2">
    <property type="entry name" value="HISTIDINE BIOSYNTHESIS TRIFUNCTIONAL PROTEIN"/>
    <property type="match status" value="1"/>
</dbReference>
<feature type="active site" description="Proton acceptor" evidence="12 14">
    <location>
        <position position="323"/>
    </location>
</feature>
<evidence type="ECO:0000256" key="13">
    <source>
        <dbReference type="PIRNR" id="PIRNR000099"/>
    </source>
</evidence>
<comment type="function">
    <text evidence="1 12">Catalyzes the sequential NAD-dependent oxidations of L-histidinol to L-histidinaldehyde and then to L-histidine.</text>
</comment>
<evidence type="ECO:0000256" key="5">
    <source>
        <dbReference type="ARBA" id="ARBA00022605"/>
    </source>
</evidence>
<dbReference type="FunFam" id="3.40.50.1980:FF:000001">
    <property type="entry name" value="Histidinol dehydrogenase"/>
    <property type="match status" value="1"/>
</dbReference>
<evidence type="ECO:0000256" key="12">
    <source>
        <dbReference type="HAMAP-Rule" id="MF_01024"/>
    </source>
</evidence>
<dbReference type="GO" id="GO:0005829">
    <property type="term" value="C:cytosol"/>
    <property type="evidence" value="ECO:0007669"/>
    <property type="project" value="TreeGrafter"/>
</dbReference>
<proteinExistence type="inferred from homology"/>
<evidence type="ECO:0000256" key="6">
    <source>
        <dbReference type="ARBA" id="ARBA00022723"/>
    </source>
</evidence>
<feature type="binding site" evidence="12 17">
    <location>
        <position position="356"/>
    </location>
    <ligand>
        <name>Zn(2+)</name>
        <dbReference type="ChEBI" id="CHEBI:29105"/>
    </ligand>
</feature>
<feature type="binding site" evidence="12 16">
    <location>
        <position position="323"/>
    </location>
    <ligand>
        <name>substrate</name>
    </ligand>
</feature>
<evidence type="ECO:0000256" key="10">
    <source>
        <dbReference type="ARBA" id="ARBA00023102"/>
    </source>
</evidence>
<keyword evidence="9 12" id="KW-0520">NAD</keyword>
<dbReference type="SUPFAM" id="SSF53720">
    <property type="entry name" value="ALDH-like"/>
    <property type="match status" value="1"/>
</dbReference>
<evidence type="ECO:0000313" key="20">
    <source>
        <dbReference type="Proteomes" id="UP000236654"/>
    </source>
</evidence>
<dbReference type="PIRSF" id="PIRSF000099">
    <property type="entry name" value="Histidinol_dh"/>
    <property type="match status" value="1"/>
</dbReference>
<evidence type="ECO:0000256" key="18">
    <source>
        <dbReference type="RuleBase" id="RU004175"/>
    </source>
</evidence>
<dbReference type="EC" id="1.1.1.23" evidence="4 12"/>
<keyword evidence="5 12" id="KW-0028">Amino-acid biosynthesis</keyword>
<keyword evidence="6 12" id="KW-0479">Metal-binding</keyword>
<evidence type="ECO:0000256" key="16">
    <source>
        <dbReference type="PIRSR" id="PIRSR000099-3"/>
    </source>
</evidence>
<dbReference type="AlphaFoldDB" id="A0A2I0R0S2"/>
<dbReference type="PANTHER" id="PTHR21256">
    <property type="entry name" value="HISTIDINOL DEHYDROGENASE HDH"/>
    <property type="match status" value="1"/>
</dbReference>
<evidence type="ECO:0000256" key="8">
    <source>
        <dbReference type="ARBA" id="ARBA00023002"/>
    </source>
</evidence>
<evidence type="ECO:0000256" key="17">
    <source>
        <dbReference type="PIRSR" id="PIRSR000099-4"/>
    </source>
</evidence>
<dbReference type="RefSeq" id="WP_101335070.1">
    <property type="nucleotide sequence ID" value="NZ_PJNI01000012.1"/>
</dbReference>
<feature type="binding site" evidence="12 15">
    <location>
        <position position="186"/>
    </location>
    <ligand>
        <name>NAD(+)</name>
        <dbReference type="ChEBI" id="CHEBI:57540"/>
    </ligand>
</feature>
<feature type="binding site" evidence="12 15">
    <location>
        <position position="209"/>
    </location>
    <ligand>
        <name>NAD(+)</name>
        <dbReference type="ChEBI" id="CHEBI:57540"/>
    </ligand>
</feature>
<evidence type="ECO:0000256" key="4">
    <source>
        <dbReference type="ARBA" id="ARBA00012965"/>
    </source>
</evidence>
<dbReference type="PROSITE" id="PS00611">
    <property type="entry name" value="HISOL_DEHYDROGENASE"/>
    <property type="match status" value="1"/>
</dbReference>
<dbReference type="Proteomes" id="UP000236654">
    <property type="component" value="Unassembled WGS sequence"/>
</dbReference>
<reference evidence="19 20" key="1">
    <citation type="submission" date="2017-12" db="EMBL/GenBank/DDBJ databases">
        <title>The draft genome sequence of Brumimicrobium saltpan LHR20.</title>
        <authorList>
            <person name="Do Z.-J."/>
            <person name="Luo H.-R."/>
        </authorList>
    </citation>
    <scope>NUCLEOTIDE SEQUENCE [LARGE SCALE GENOMIC DNA]</scope>
    <source>
        <strain evidence="19 20">LHR20</strain>
    </source>
</reference>
<comment type="caution">
    <text evidence="19">The sequence shown here is derived from an EMBL/GenBank/DDBJ whole genome shotgun (WGS) entry which is preliminary data.</text>
</comment>
<name>A0A2I0R0S2_9FLAO</name>
<evidence type="ECO:0000313" key="19">
    <source>
        <dbReference type="EMBL" id="PKR80169.1"/>
    </source>
</evidence>
<feature type="binding site" evidence="12 16">
    <location>
        <position position="356"/>
    </location>
    <ligand>
        <name>substrate</name>
    </ligand>
</feature>
<dbReference type="InterPro" id="IPR016161">
    <property type="entry name" value="Ald_DH/histidinol_DH"/>
</dbReference>
<dbReference type="GO" id="GO:0004399">
    <property type="term" value="F:histidinol dehydrogenase activity"/>
    <property type="evidence" value="ECO:0007669"/>
    <property type="project" value="UniProtKB-UniRule"/>
</dbReference>
<dbReference type="EMBL" id="PJNI01000012">
    <property type="protein sequence ID" value="PKR80169.1"/>
    <property type="molecule type" value="Genomic_DNA"/>
</dbReference>
<dbReference type="InterPro" id="IPR012131">
    <property type="entry name" value="Hstdl_DH"/>
</dbReference>